<evidence type="ECO:0000313" key="17">
    <source>
        <dbReference type="EMBL" id="MBB6521424.1"/>
    </source>
</evidence>
<comment type="subcellular location">
    <subcellularLocation>
        <location evidence="2">Cell membrane</location>
        <topology evidence="2">Multi-pass membrane protein</topology>
    </subcellularLocation>
</comment>
<protein>
    <recommendedName>
        <fullName evidence="3">histidine kinase</fullName>
        <ecNumber evidence="3">2.7.13.3</ecNumber>
    </recommendedName>
</protein>
<dbReference type="PANTHER" id="PTHR45528">
    <property type="entry name" value="SENSOR HISTIDINE KINASE CPXA"/>
    <property type="match status" value="1"/>
</dbReference>
<evidence type="ECO:0000259" key="15">
    <source>
        <dbReference type="PROSITE" id="PS50109"/>
    </source>
</evidence>
<dbReference type="GO" id="GO:0000155">
    <property type="term" value="F:phosphorelay sensor kinase activity"/>
    <property type="evidence" value="ECO:0007669"/>
    <property type="project" value="InterPro"/>
</dbReference>
<gene>
    <name evidence="17" type="ORF">HNR48_001702</name>
</gene>
<evidence type="ECO:0000256" key="13">
    <source>
        <dbReference type="ARBA" id="ARBA00023136"/>
    </source>
</evidence>
<organism evidence="17 18">
    <name type="scientific">Pseudoteredinibacter isoporae</name>
    <dbReference type="NCBI Taxonomy" id="570281"/>
    <lineage>
        <taxon>Bacteria</taxon>
        <taxon>Pseudomonadati</taxon>
        <taxon>Pseudomonadota</taxon>
        <taxon>Gammaproteobacteria</taxon>
        <taxon>Cellvibrionales</taxon>
        <taxon>Cellvibrionaceae</taxon>
        <taxon>Pseudoteredinibacter</taxon>
    </lineage>
</organism>
<evidence type="ECO:0000256" key="5">
    <source>
        <dbReference type="ARBA" id="ARBA00022553"/>
    </source>
</evidence>
<dbReference type="InterPro" id="IPR050398">
    <property type="entry name" value="HssS/ArlS-like"/>
</dbReference>
<dbReference type="InterPro" id="IPR003594">
    <property type="entry name" value="HATPase_dom"/>
</dbReference>
<dbReference type="EMBL" id="JACHHT010000001">
    <property type="protein sequence ID" value="MBB6521424.1"/>
    <property type="molecule type" value="Genomic_DNA"/>
</dbReference>
<comment type="catalytic activity">
    <reaction evidence="1">
        <text>ATP + protein L-histidine = ADP + protein N-phospho-L-histidine.</text>
        <dbReference type="EC" id="2.7.13.3"/>
    </reaction>
</comment>
<proteinExistence type="predicted"/>
<dbReference type="AlphaFoldDB" id="A0A7X0JSG3"/>
<dbReference type="InterPro" id="IPR003660">
    <property type="entry name" value="HAMP_dom"/>
</dbReference>
<feature type="domain" description="Histidine kinase" evidence="15">
    <location>
        <begin position="248"/>
        <end position="464"/>
    </location>
</feature>
<dbReference type="InParanoid" id="A0A7X0JSG3"/>
<feature type="transmembrane region" description="Helical" evidence="14">
    <location>
        <begin position="157"/>
        <end position="180"/>
    </location>
</feature>
<dbReference type="Pfam" id="PF00672">
    <property type="entry name" value="HAMP"/>
    <property type="match status" value="1"/>
</dbReference>
<dbReference type="InterPro" id="IPR041124">
    <property type="entry name" value="AbfS_sensor"/>
</dbReference>
<keyword evidence="13 14" id="KW-0472">Membrane</keyword>
<evidence type="ECO:0000256" key="4">
    <source>
        <dbReference type="ARBA" id="ARBA00022475"/>
    </source>
</evidence>
<dbReference type="CDD" id="cd00082">
    <property type="entry name" value="HisKA"/>
    <property type="match status" value="1"/>
</dbReference>
<feature type="domain" description="HAMP" evidence="16">
    <location>
        <begin position="181"/>
        <end position="240"/>
    </location>
</feature>
<dbReference type="PROSITE" id="PS50109">
    <property type="entry name" value="HIS_KIN"/>
    <property type="match status" value="1"/>
</dbReference>
<dbReference type="Gene3D" id="1.10.287.130">
    <property type="match status" value="1"/>
</dbReference>
<dbReference type="RefSeq" id="WP_166848517.1">
    <property type="nucleotide sequence ID" value="NZ_JAAONY010000001.1"/>
</dbReference>
<dbReference type="PROSITE" id="PS50885">
    <property type="entry name" value="HAMP"/>
    <property type="match status" value="1"/>
</dbReference>
<evidence type="ECO:0000256" key="8">
    <source>
        <dbReference type="ARBA" id="ARBA00022741"/>
    </source>
</evidence>
<dbReference type="Pfam" id="PF00512">
    <property type="entry name" value="HisKA"/>
    <property type="match status" value="1"/>
</dbReference>
<keyword evidence="9 17" id="KW-0418">Kinase</keyword>
<dbReference type="Gene3D" id="6.10.340.10">
    <property type="match status" value="1"/>
</dbReference>
<dbReference type="PANTHER" id="PTHR45528:SF1">
    <property type="entry name" value="SENSOR HISTIDINE KINASE CPXA"/>
    <property type="match status" value="1"/>
</dbReference>
<dbReference type="EC" id="2.7.13.3" evidence="3"/>
<dbReference type="PRINTS" id="PR00344">
    <property type="entry name" value="BCTRLSENSOR"/>
</dbReference>
<keyword evidence="4" id="KW-1003">Cell membrane</keyword>
<feature type="transmembrane region" description="Helical" evidence="14">
    <location>
        <begin position="12"/>
        <end position="30"/>
    </location>
</feature>
<dbReference type="InterPro" id="IPR036890">
    <property type="entry name" value="HATPase_C_sf"/>
</dbReference>
<reference evidence="17 18" key="1">
    <citation type="submission" date="2020-08" db="EMBL/GenBank/DDBJ databases">
        <title>Genomic Encyclopedia of Type Strains, Phase IV (KMG-IV): sequencing the most valuable type-strain genomes for metagenomic binning, comparative biology and taxonomic classification.</title>
        <authorList>
            <person name="Goeker M."/>
        </authorList>
    </citation>
    <scope>NUCLEOTIDE SEQUENCE [LARGE SCALE GENOMIC DNA]</scope>
    <source>
        <strain evidence="17 18">DSM 22368</strain>
    </source>
</reference>
<evidence type="ECO:0000256" key="1">
    <source>
        <dbReference type="ARBA" id="ARBA00000085"/>
    </source>
</evidence>
<keyword evidence="18" id="KW-1185">Reference proteome</keyword>
<keyword evidence="6 17" id="KW-0808">Transferase</keyword>
<evidence type="ECO:0000256" key="10">
    <source>
        <dbReference type="ARBA" id="ARBA00022840"/>
    </source>
</evidence>
<dbReference type="SMART" id="SM00388">
    <property type="entry name" value="HisKA"/>
    <property type="match status" value="1"/>
</dbReference>
<dbReference type="Proteomes" id="UP000528457">
    <property type="component" value="Unassembled WGS sequence"/>
</dbReference>
<dbReference type="InterPro" id="IPR036097">
    <property type="entry name" value="HisK_dim/P_sf"/>
</dbReference>
<dbReference type="GO" id="GO:0005524">
    <property type="term" value="F:ATP binding"/>
    <property type="evidence" value="ECO:0007669"/>
    <property type="project" value="UniProtKB-KW"/>
</dbReference>
<keyword evidence="12" id="KW-0902">Two-component regulatory system</keyword>
<evidence type="ECO:0000256" key="11">
    <source>
        <dbReference type="ARBA" id="ARBA00022989"/>
    </source>
</evidence>
<dbReference type="SUPFAM" id="SSF47384">
    <property type="entry name" value="Homodimeric domain of signal transducing histidine kinase"/>
    <property type="match status" value="1"/>
</dbReference>
<dbReference type="SUPFAM" id="SSF158472">
    <property type="entry name" value="HAMP domain-like"/>
    <property type="match status" value="1"/>
</dbReference>
<dbReference type="Gene3D" id="3.30.450.160">
    <property type="match status" value="1"/>
</dbReference>
<dbReference type="SMART" id="SM00387">
    <property type="entry name" value="HATPase_c"/>
    <property type="match status" value="1"/>
</dbReference>
<evidence type="ECO:0000256" key="6">
    <source>
        <dbReference type="ARBA" id="ARBA00022679"/>
    </source>
</evidence>
<dbReference type="InterPro" id="IPR004358">
    <property type="entry name" value="Sig_transdc_His_kin-like_C"/>
</dbReference>
<name>A0A7X0JSG3_9GAMM</name>
<sequence length="465" mass="52402">MTKVYVKLFIGFWCITILMIVGTGLTTHWLDLRPDKHLSSNSEIEQTTAAARLLREVVREAVNYSLDDIRSGMESMQDNATRLVFVVDQYGEDLLHRPIPEGGQRILNQLSPEQPFAHFSKDGSSYVGRQVLLPDGDWVKIITYDTPDDTGLWWQLYFYNIWLPLLISILISGTACFILAKRMSRGIDIMRQATRRIAAGDLSVRISQEFTTCKVKNRDEIAELSLEFDHMTARLDKSMQEQQRLIKDVSHELRSPLARLQFALAIAQSRCCGSDIDKELVKIKESADYLNEIISDILSMPMTDTAAWELCDTIDLKILLETLVEEYRCGASEKGVTLALETPIQDALVATHGNSLIGVFENIVRNALHYTPKDTTVSVELDDSNNKHYKITVRDQGRGVPAGNLDDIFKPFFRTDEARARSSGGYGLGLAITKRTVELHDGSIRAYNHANGGLCIEVRLKRGKF</sequence>
<dbReference type="GO" id="GO:0005886">
    <property type="term" value="C:plasma membrane"/>
    <property type="evidence" value="ECO:0007669"/>
    <property type="project" value="UniProtKB-SubCell"/>
</dbReference>
<dbReference type="InterPro" id="IPR003661">
    <property type="entry name" value="HisK_dim/P_dom"/>
</dbReference>
<dbReference type="SUPFAM" id="SSF55874">
    <property type="entry name" value="ATPase domain of HSP90 chaperone/DNA topoisomerase II/histidine kinase"/>
    <property type="match status" value="1"/>
</dbReference>
<evidence type="ECO:0000256" key="12">
    <source>
        <dbReference type="ARBA" id="ARBA00023012"/>
    </source>
</evidence>
<evidence type="ECO:0000256" key="9">
    <source>
        <dbReference type="ARBA" id="ARBA00022777"/>
    </source>
</evidence>
<dbReference type="Gene3D" id="3.30.565.10">
    <property type="entry name" value="Histidine kinase-like ATPase, C-terminal domain"/>
    <property type="match status" value="1"/>
</dbReference>
<dbReference type="InterPro" id="IPR005467">
    <property type="entry name" value="His_kinase_dom"/>
</dbReference>
<evidence type="ECO:0000256" key="14">
    <source>
        <dbReference type="SAM" id="Phobius"/>
    </source>
</evidence>
<keyword evidence="5" id="KW-0597">Phosphoprotein</keyword>
<dbReference type="Pfam" id="PF02518">
    <property type="entry name" value="HATPase_c"/>
    <property type="match status" value="1"/>
</dbReference>
<comment type="caution">
    <text evidence="17">The sequence shown here is derived from an EMBL/GenBank/DDBJ whole genome shotgun (WGS) entry which is preliminary data.</text>
</comment>
<evidence type="ECO:0000256" key="2">
    <source>
        <dbReference type="ARBA" id="ARBA00004651"/>
    </source>
</evidence>
<evidence type="ECO:0000259" key="16">
    <source>
        <dbReference type="PROSITE" id="PS50885"/>
    </source>
</evidence>
<keyword evidence="8" id="KW-0547">Nucleotide-binding</keyword>
<dbReference type="Pfam" id="PF18225">
    <property type="entry name" value="AbfS_sensor"/>
    <property type="match status" value="1"/>
</dbReference>
<accession>A0A7X0JSG3</accession>
<dbReference type="SMART" id="SM00304">
    <property type="entry name" value="HAMP"/>
    <property type="match status" value="1"/>
</dbReference>
<evidence type="ECO:0000313" key="18">
    <source>
        <dbReference type="Proteomes" id="UP000528457"/>
    </source>
</evidence>
<evidence type="ECO:0000256" key="3">
    <source>
        <dbReference type="ARBA" id="ARBA00012438"/>
    </source>
</evidence>
<dbReference type="CDD" id="cd06225">
    <property type="entry name" value="HAMP"/>
    <property type="match status" value="1"/>
</dbReference>
<evidence type="ECO:0000256" key="7">
    <source>
        <dbReference type="ARBA" id="ARBA00022692"/>
    </source>
</evidence>
<keyword evidence="11 14" id="KW-1133">Transmembrane helix</keyword>
<keyword evidence="10" id="KW-0067">ATP-binding</keyword>
<keyword evidence="7 14" id="KW-0812">Transmembrane</keyword>